<dbReference type="SUPFAM" id="SSF56935">
    <property type="entry name" value="Porins"/>
    <property type="match status" value="1"/>
</dbReference>
<dbReference type="OrthoDB" id="1114561at2"/>
<dbReference type="InterPro" id="IPR011486">
    <property type="entry name" value="BBP2"/>
</dbReference>
<feature type="signal peptide" evidence="1">
    <location>
        <begin position="1"/>
        <end position="20"/>
    </location>
</feature>
<dbReference type="InterPro" id="IPR023614">
    <property type="entry name" value="Porin_dom_sf"/>
</dbReference>
<dbReference type="RefSeq" id="WP_136900051.1">
    <property type="nucleotide sequence ID" value="NZ_SUME01000001.1"/>
</dbReference>
<keyword evidence="3" id="KW-1185">Reference proteome</keyword>
<protein>
    <submittedName>
        <fullName evidence="2">Porin</fullName>
    </submittedName>
</protein>
<organism evidence="2 3">
    <name type="scientific">Sphingobacterium olei</name>
    <dbReference type="NCBI Taxonomy" id="2571155"/>
    <lineage>
        <taxon>Bacteria</taxon>
        <taxon>Pseudomonadati</taxon>
        <taxon>Bacteroidota</taxon>
        <taxon>Sphingobacteriia</taxon>
        <taxon>Sphingobacteriales</taxon>
        <taxon>Sphingobacteriaceae</taxon>
        <taxon>Sphingobacterium</taxon>
    </lineage>
</organism>
<reference evidence="2 3" key="1">
    <citation type="submission" date="2019-04" db="EMBL/GenBank/DDBJ databases">
        <title>Sphingobacterium olei sp. nov., isolated from oil-contaminated soil.</title>
        <authorList>
            <person name="Liu B."/>
        </authorList>
    </citation>
    <scope>NUCLEOTIDE SEQUENCE [LARGE SCALE GENOMIC DNA]</scope>
    <source>
        <strain evidence="2 3">HAL-9</strain>
    </source>
</reference>
<gene>
    <name evidence="2" type="ORF">FAZ15_04295</name>
</gene>
<evidence type="ECO:0000313" key="3">
    <source>
        <dbReference type="Proteomes" id="UP000306808"/>
    </source>
</evidence>
<dbReference type="Proteomes" id="UP000306808">
    <property type="component" value="Unassembled WGS sequence"/>
</dbReference>
<dbReference type="EMBL" id="SUME01000001">
    <property type="protein sequence ID" value="TJZ63507.1"/>
    <property type="molecule type" value="Genomic_DNA"/>
</dbReference>
<feature type="chain" id="PRO_5020952544" evidence="1">
    <location>
        <begin position="21"/>
        <end position="346"/>
    </location>
</feature>
<accession>A0A4U0P7N0</accession>
<evidence type="ECO:0000313" key="2">
    <source>
        <dbReference type="EMBL" id="TJZ63507.1"/>
    </source>
</evidence>
<keyword evidence="1" id="KW-0732">Signal</keyword>
<dbReference type="AlphaFoldDB" id="A0A4U0P7N0"/>
<name>A0A4U0P7N0_9SPHI</name>
<sequence length="346" mass="37381">MKKILLLANFLLAAGFLANAQESTPLEITGYGDVYWKYDLADQENIGTYFANNHNSVSLGMLGLGLKKTTGKASFVAELAFGPRGQYLSILNGDGNEGNEGNSFHIQNLYASYDFTENFNMTAGFMGTFVGYEVISPAANFHYSTSYLFGAGPFQNAGIKATYAFSEKVSLMAGLFNDWNVYQDFNGISHVGAQLAVTPVDGFSAYLNFLTGSSDGSDENYSSGTLFDLVAGYDFSPKVSLALNAADYTFQSEGGYSGVALYPKYNITENIGLGIRGEYFKEKDVEDVDGAQFTSFTLSGNLKHGGLTFIPEIRLDNNNKSGFVKSDGMTATKNASQVSLALVYAF</sequence>
<dbReference type="Gene3D" id="2.40.160.10">
    <property type="entry name" value="Porin"/>
    <property type="match status" value="1"/>
</dbReference>
<evidence type="ECO:0000256" key="1">
    <source>
        <dbReference type="SAM" id="SignalP"/>
    </source>
</evidence>
<comment type="caution">
    <text evidence="2">The sequence shown here is derived from an EMBL/GenBank/DDBJ whole genome shotgun (WGS) entry which is preliminary data.</text>
</comment>
<proteinExistence type="predicted"/>
<dbReference type="Pfam" id="PF07642">
    <property type="entry name" value="BBP2"/>
    <property type="match status" value="1"/>
</dbReference>